<dbReference type="InterPro" id="IPR015064">
    <property type="entry name" value="Sda"/>
</dbReference>
<dbReference type="GO" id="GO:0004860">
    <property type="term" value="F:protein kinase inhibitor activity"/>
    <property type="evidence" value="ECO:0007669"/>
    <property type="project" value="UniProtKB-KW"/>
</dbReference>
<sequence length="51" mass="6007">MRQISDETLIDSYYKALDLRLESDFLELLLAEIQRRKLKLSVLVKDEAPLN</sequence>
<name>A0ABX1XBI6_9BACL</name>
<organism evidence="1 2">
    <name type="scientific">Paenibacillus plantarum</name>
    <dbReference type="NCBI Taxonomy" id="2654975"/>
    <lineage>
        <taxon>Bacteria</taxon>
        <taxon>Bacillati</taxon>
        <taxon>Bacillota</taxon>
        <taxon>Bacilli</taxon>
        <taxon>Bacillales</taxon>
        <taxon>Paenibacillaceae</taxon>
        <taxon>Paenibacillus</taxon>
    </lineage>
</organism>
<dbReference type="EMBL" id="WHNY01000057">
    <property type="protein sequence ID" value="NOU65820.1"/>
    <property type="molecule type" value="Genomic_DNA"/>
</dbReference>
<dbReference type="InterPro" id="IPR036916">
    <property type="entry name" value="Sda_sf"/>
</dbReference>
<gene>
    <name evidence="1" type="ORF">GC096_17425</name>
</gene>
<accession>A0ABX1XBI6</accession>
<proteinExistence type="predicted"/>
<dbReference type="Pfam" id="PF08970">
    <property type="entry name" value="Sda"/>
    <property type="match status" value="1"/>
</dbReference>
<dbReference type="SUPFAM" id="SSF100985">
    <property type="entry name" value="Sporulation inhibitor Sda"/>
    <property type="match status" value="1"/>
</dbReference>
<keyword evidence="2" id="KW-1185">Reference proteome</keyword>
<comment type="caution">
    <text evidence="1">The sequence shown here is derived from an EMBL/GenBank/DDBJ whole genome shotgun (WGS) entry which is preliminary data.</text>
</comment>
<evidence type="ECO:0000313" key="2">
    <source>
        <dbReference type="Proteomes" id="UP000653578"/>
    </source>
</evidence>
<keyword evidence="1" id="KW-0649">Protein kinase inhibitor</keyword>
<protein>
    <submittedName>
        <fullName evidence="1">Sporulation histidine kinase inhibitor Sda</fullName>
    </submittedName>
</protein>
<dbReference type="Gene3D" id="1.10.287.1100">
    <property type="entry name" value="Sporulation inhibitor A"/>
    <property type="match status" value="1"/>
</dbReference>
<dbReference type="Proteomes" id="UP000653578">
    <property type="component" value="Unassembled WGS sequence"/>
</dbReference>
<evidence type="ECO:0000313" key="1">
    <source>
        <dbReference type="EMBL" id="NOU65820.1"/>
    </source>
</evidence>
<reference evidence="1 2" key="1">
    <citation type="submission" date="2019-10" db="EMBL/GenBank/DDBJ databases">
        <title>Description of Paenibacillus humi sp. nov.</title>
        <authorList>
            <person name="Carlier A."/>
            <person name="Qi S."/>
        </authorList>
    </citation>
    <scope>NUCLEOTIDE SEQUENCE [LARGE SCALE GENOMIC DNA]</scope>
    <source>
        <strain evidence="1 2">LMG 31461</strain>
    </source>
</reference>